<dbReference type="OrthoDB" id="63984at2"/>
<sequence>MSEDDRGFEGYRRGEPMTRRIEIGLLMAGLATFTLLYNTQAILPYFVRDYSISPTSAALSVSAATAGLALGLIVAAPISERIGRVRLIRWSLLLASVLGIGVAFVDDWALFLLARFVMGVVLAGLPATAAVYLREEIHPSYATSATGLYIFGTTIGGLSARLVTTGTIDLLDRFGLTAAMPLSPAHMALAVTAVVSVVCAAACWALLPESRGFEPRRQSPRELIGSFGRAFRDPVLLGLYLTGGLGMGVFVGAFNVLGFRLEAEPYLLSIGAIGLLYLIYPVAGTVSALAGRAADRYSLRAVMPFGSLIALIGIGLLIARPLVVIIAGMAVLAMGFFIMHSLASAWVAVRAKASVGVPAQAASMYMLFYYGGSSINGNLAPAAWELGGWTGVTILIGAMMASAFVIALLLGRSRPVVT</sequence>
<evidence type="ECO:0000259" key="9">
    <source>
        <dbReference type="PROSITE" id="PS50850"/>
    </source>
</evidence>
<keyword evidence="6 8" id="KW-1133">Transmembrane helix</keyword>
<dbReference type="PANTHER" id="PTHR43271:SF1">
    <property type="entry name" value="INNER MEMBRANE TRANSPORT PROTEIN YNFM"/>
    <property type="match status" value="1"/>
</dbReference>
<evidence type="ECO:0000256" key="4">
    <source>
        <dbReference type="ARBA" id="ARBA00022475"/>
    </source>
</evidence>
<gene>
    <name evidence="10" type="ORF">CJ198_04235</name>
</gene>
<organism evidence="10 11">
    <name type="scientific">Brevibacterium luteolum</name>
    <dbReference type="NCBI Taxonomy" id="199591"/>
    <lineage>
        <taxon>Bacteria</taxon>
        <taxon>Bacillati</taxon>
        <taxon>Actinomycetota</taxon>
        <taxon>Actinomycetes</taxon>
        <taxon>Micrococcales</taxon>
        <taxon>Brevibacteriaceae</taxon>
        <taxon>Brevibacterium</taxon>
    </lineage>
</organism>
<accession>A0A2N6PJS8</accession>
<protein>
    <submittedName>
        <fullName evidence="10">MFS transporter</fullName>
    </submittedName>
</protein>
<comment type="caution">
    <text evidence="10">The sequence shown here is derived from an EMBL/GenBank/DDBJ whole genome shotgun (WGS) entry which is preliminary data.</text>
</comment>
<keyword evidence="3" id="KW-0813">Transport</keyword>
<keyword evidence="7 8" id="KW-0472">Membrane</keyword>
<keyword evidence="11" id="KW-1185">Reference proteome</keyword>
<feature type="domain" description="Major facilitator superfamily (MFS) profile" evidence="9">
    <location>
        <begin position="17"/>
        <end position="415"/>
    </location>
</feature>
<name>A0A2N6PJS8_9MICO</name>
<evidence type="ECO:0000256" key="6">
    <source>
        <dbReference type="ARBA" id="ARBA00022989"/>
    </source>
</evidence>
<evidence type="ECO:0000256" key="8">
    <source>
        <dbReference type="SAM" id="Phobius"/>
    </source>
</evidence>
<dbReference type="EMBL" id="PNFZ01000002">
    <property type="protein sequence ID" value="PMB98933.1"/>
    <property type="molecule type" value="Genomic_DNA"/>
</dbReference>
<dbReference type="InterPro" id="IPR036259">
    <property type="entry name" value="MFS_trans_sf"/>
</dbReference>
<keyword evidence="4" id="KW-1003">Cell membrane</keyword>
<evidence type="ECO:0000256" key="1">
    <source>
        <dbReference type="ARBA" id="ARBA00004651"/>
    </source>
</evidence>
<feature type="transmembrane region" description="Helical" evidence="8">
    <location>
        <begin position="325"/>
        <end position="349"/>
    </location>
</feature>
<dbReference type="CDD" id="cd17324">
    <property type="entry name" value="MFS_NepI_like"/>
    <property type="match status" value="1"/>
</dbReference>
<dbReference type="PROSITE" id="PS50850">
    <property type="entry name" value="MFS"/>
    <property type="match status" value="1"/>
</dbReference>
<evidence type="ECO:0000256" key="5">
    <source>
        <dbReference type="ARBA" id="ARBA00022692"/>
    </source>
</evidence>
<feature type="transmembrane region" description="Helical" evidence="8">
    <location>
        <begin position="111"/>
        <end position="133"/>
    </location>
</feature>
<feature type="transmembrane region" description="Helical" evidence="8">
    <location>
        <begin position="361"/>
        <end position="380"/>
    </location>
</feature>
<feature type="transmembrane region" description="Helical" evidence="8">
    <location>
        <begin position="145"/>
        <end position="164"/>
    </location>
</feature>
<feature type="transmembrane region" description="Helical" evidence="8">
    <location>
        <begin position="184"/>
        <end position="207"/>
    </location>
</feature>
<dbReference type="AlphaFoldDB" id="A0A2N6PJS8"/>
<evidence type="ECO:0000256" key="2">
    <source>
        <dbReference type="ARBA" id="ARBA00008335"/>
    </source>
</evidence>
<feature type="transmembrane region" description="Helical" evidence="8">
    <location>
        <begin position="301"/>
        <end position="319"/>
    </location>
</feature>
<reference evidence="10 11" key="1">
    <citation type="submission" date="2017-09" db="EMBL/GenBank/DDBJ databases">
        <title>Bacterial strain isolated from the female urinary microbiota.</title>
        <authorList>
            <person name="Thomas-White K."/>
            <person name="Kumar N."/>
            <person name="Forster S."/>
            <person name="Putonti C."/>
            <person name="Lawley T."/>
            <person name="Wolfe A.J."/>
        </authorList>
    </citation>
    <scope>NUCLEOTIDE SEQUENCE [LARGE SCALE GENOMIC DNA]</scope>
    <source>
        <strain evidence="10 11">UMB0680</strain>
    </source>
</reference>
<dbReference type="GO" id="GO:0022857">
    <property type="term" value="F:transmembrane transporter activity"/>
    <property type="evidence" value="ECO:0007669"/>
    <property type="project" value="InterPro"/>
</dbReference>
<feature type="transmembrane region" description="Helical" evidence="8">
    <location>
        <begin position="57"/>
        <end position="75"/>
    </location>
</feature>
<comment type="similarity">
    <text evidence="2">Belongs to the major facilitator superfamily.</text>
</comment>
<proteinExistence type="inferred from homology"/>
<feature type="transmembrane region" description="Helical" evidence="8">
    <location>
        <begin position="87"/>
        <end position="105"/>
    </location>
</feature>
<dbReference type="InterPro" id="IPR011701">
    <property type="entry name" value="MFS"/>
</dbReference>
<dbReference type="Pfam" id="PF07690">
    <property type="entry name" value="MFS_1"/>
    <property type="match status" value="1"/>
</dbReference>
<evidence type="ECO:0000313" key="10">
    <source>
        <dbReference type="EMBL" id="PMB98933.1"/>
    </source>
</evidence>
<evidence type="ECO:0000256" key="3">
    <source>
        <dbReference type="ARBA" id="ARBA00022448"/>
    </source>
</evidence>
<dbReference type="Proteomes" id="UP000235703">
    <property type="component" value="Unassembled WGS sequence"/>
</dbReference>
<dbReference type="SUPFAM" id="SSF103473">
    <property type="entry name" value="MFS general substrate transporter"/>
    <property type="match status" value="1"/>
</dbReference>
<keyword evidence="5 8" id="KW-0812">Transmembrane</keyword>
<dbReference type="InterPro" id="IPR020846">
    <property type="entry name" value="MFS_dom"/>
</dbReference>
<comment type="subcellular location">
    <subcellularLocation>
        <location evidence="1">Cell membrane</location>
        <topology evidence="1">Multi-pass membrane protein</topology>
    </subcellularLocation>
</comment>
<dbReference type="PANTHER" id="PTHR43271">
    <property type="entry name" value="BLL2771 PROTEIN"/>
    <property type="match status" value="1"/>
</dbReference>
<dbReference type="RefSeq" id="WP_102161761.1">
    <property type="nucleotide sequence ID" value="NZ_PNFZ01000002.1"/>
</dbReference>
<feature type="transmembrane region" description="Helical" evidence="8">
    <location>
        <begin position="235"/>
        <end position="254"/>
    </location>
</feature>
<evidence type="ECO:0000313" key="11">
    <source>
        <dbReference type="Proteomes" id="UP000235703"/>
    </source>
</evidence>
<feature type="transmembrane region" description="Helical" evidence="8">
    <location>
        <begin position="266"/>
        <end position="289"/>
    </location>
</feature>
<dbReference type="GO" id="GO:0005886">
    <property type="term" value="C:plasma membrane"/>
    <property type="evidence" value="ECO:0007669"/>
    <property type="project" value="UniProtKB-SubCell"/>
</dbReference>
<feature type="transmembrane region" description="Helical" evidence="8">
    <location>
        <begin position="386"/>
        <end position="410"/>
    </location>
</feature>
<evidence type="ECO:0000256" key="7">
    <source>
        <dbReference type="ARBA" id="ARBA00023136"/>
    </source>
</evidence>
<dbReference type="Gene3D" id="1.20.1250.20">
    <property type="entry name" value="MFS general substrate transporter like domains"/>
    <property type="match status" value="1"/>
</dbReference>
<feature type="transmembrane region" description="Helical" evidence="8">
    <location>
        <begin position="21"/>
        <end position="37"/>
    </location>
</feature>